<keyword evidence="1" id="KW-0808">Transferase</keyword>
<protein>
    <recommendedName>
        <fullName evidence="1">DNA polymerase III subunit psi</fullName>
    </recommendedName>
</protein>
<dbReference type="InterPro" id="IPR036654">
    <property type="entry name" value="DNA_pol_III_psi_sf"/>
</dbReference>
<comment type="function">
    <text evidence="1">Part of the beta sliding clamp loading complex, which hydrolyzes ATP to load the beta clamp onto primed DNA to form the DNA replication pre-initiation complex. DNA polymerase III is a complex, multichain enzyme responsible for most of the replicative synthesis in bacteria. This DNA polymerase also exhibits 3' to 5' exonuclease activity.</text>
</comment>
<dbReference type="Gene3D" id="3.40.50.10220">
    <property type="entry name" value="DNA polymerase III, psi subunit"/>
    <property type="match status" value="1"/>
</dbReference>
<dbReference type="Proteomes" id="UP000189161">
    <property type="component" value="Unassembled WGS sequence"/>
</dbReference>
<dbReference type="NCBIfam" id="TIGR00664">
    <property type="entry name" value="DNA_III_psi"/>
    <property type="match status" value="1"/>
</dbReference>
<dbReference type="InterPro" id="IPR004615">
    <property type="entry name" value="DNA_pol_III_psi"/>
</dbReference>
<dbReference type="AlphaFoldDB" id="A0A1V3J3F5"/>
<proteinExistence type="predicted"/>
<name>A0A1V3J3F5_9PAST</name>
<dbReference type="GO" id="GO:0003887">
    <property type="term" value="F:DNA-directed DNA polymerase activity"/>
    <property type="evidence" value="ECO:0007669"/>
    <property type="project" value="UniProtKB-KW"/>
</dbReference>
<accession>A0A1V3J3F5</accession>
<dbReference type="OrthoDB" id="5682636at2"/>
<keyword evidence="1" id="KW-0548">Nucleotidyltransferase</keyword>
<evidence type="ECO:0000313" key="4">
    <source>
        <dbReference type="Proteomes" id="UP000188728"/>
    </source>
</evidence>
<dbReference type="Proteomes" id="UP000188728">
    <property type="component" value="Unassembled WGS sequence"/>
</dbReference>
<dbReference type="EMBL" id="MLHK01000002">
    <property type="protein sequence ID" value="OOF47213.1"/>
    <property type="molecule type" value="Genomic_DNA"/>
</dbReference>
<dbReference type="GO" id="GO:0008408">
    <property type="term" value="F:3'-5' exonuclease activity"/>
    <property type="evidence" value="ECO:0007669"/>
    <property type="project" value="InterPro"/>
</dbReference>
<dbReference type="Pfam" id="PF03603">
    <property type="entry name" value="DNA_III_psi"/>
    <property type="match status" value="1"/>
</dbReference>
<sequence>MDRRSLLLKAMGITQWQLHRPEVLQGAVGITVAEHIRLIVVSDENLSQSPLLADVLLSLRVKKEDCLCLNYDQIQHLELNHPVQYWLLAKNAEKIDRTLPYCLQAERIYRSPNYTDFLSSPAAKRALWQQIQRIN</sequence>
<keyword evidence="1" id="KW-0235">DNA replication</keyword>
<dbReference type="InterPro" id="IPR018382">
    <property type="entry name" value="DNA_pol_III_psi_subgr"/>
</dbReference>
<evidence type="ECO:0000313" key="2">
    <source>
        <dbReference type="EMBL" id="OOF47213.1"/>
    </source>
</evidence>
<dbReference type="RefSeq" id="WP_077420803.1">
    <property type="nucleotide sequence ID" value="NZ_MLHK01000002.1"/>
</dbReference>
<dbReference type="NCBIfam" id="NF005335">
    <property type="entry name" value="PRK06856.1-1"/>
    <property type="match status" value="1"/>
</dbReference>
<evidence type="ECO:0000256" key="1">
    <source>
        <dbReference type="PIRNR" id="PIRNR029225"/>
    </source>
</evidence>
<dbReference type="GO" id="GO:0006260">
    <property type="term" value="P:DNA replication"/>
    <property type="evidence" value="ECO:0007669"/>
    <property type="project" value="UniProtKB-KW"/>
</dbReference>
<gene>
    <name evidence="2" type="ORF">BKK51_00575</name>
    <name evidence="3" type="ORF">BKK52_02940</name>
</gene>
<dbReference type="EMBL" id="MLHL01000015">
    <property type="protein sequence ID" value="OOF49639.1"/>
    <property type="molecule type" value="Genomic_DNA"/>
</dbReference>
<evidence type="ECO:0000313" key="3">
    <source>
        <dbReference type="EMBL" id="OOF49639.1"/>
    </source>
</evidence>
<evidence type="ECO:0000313" key="5">
    <source>
        <dbReference type="Proteomes" id="UP000189161"/>
    </source>
</evidence>
<dbReference type="SUPFAM" id="SSF102220">
    <property type="entry name" value="DNA polymerase III psi subunit"/>
    <property type="match status" value="1"/>
</dbReference>
<organism evidence="3 5">
    <name type="scientific">Rodentibacter trehalosifermentans</name>
    <dbReference type="NCBI Taxonomy" id="1908263"/>
    <lineage>
        <taxon>Bacteria</taxon>
        <taxon>Pseudomonadati</taxon>
        <taxon>Pseudomonadota</taxon>
        <taxon>Gammaproteobacteria</taxon>
        <taxon>Pasteurellales</taxon>
        <taxon>Pasteurellaceae</taxon>
        <taxon>Rodentibacter</taxon>
    </lineage>
</organism>
<accession>A0A1V3IYW8</accession>
<dbReference type="PIRSF" id="PIRSF029225">
    <property type="entry name" value="DNA_pol_III_psi"/>
    <property type="match status" value="1"/>
</dbReference>
<keyword evidence="1" id="KW-0239">DNA-directed DNA polymerase</keyword>
<comment type="caution">
    <text evidence="3">The sequence shown here is derived from an EMBL/GenBank/DDBJ whole genome shotgun (WGS) entry which is preliminary data.</text>
</comment>
<keyword evidence="5" id="KW-1185">Reference proteome</keyword>
<reference evidence="4 5" key="1">
    <citation type="submission" date="2016-10" db="EMBL/GenBank/DDBJ databases">
        <title>Rodentibacter gen. nov. and new species.</title>
        <authorList>
            <person name="Christensen H."/>
        </authorList>
    </citation>
    <scope>NUCLEOTIDE SEQUENCE [LARGE SCALE GENOMIC DNA]</scope>
    <source>
        <strain evidence="2 4">H1983213011</strain>
        <strain evidence="3 5">H1987082031</strain>
    </source>
</reference>